<keyword evidence="2" id="KW-1185">Reference proteome</keyword>
<accession>A0A7M5VB61</accession>
<sequence length="264" mass="28004">MQYPLILFIYLFSGLKINNKTKKQQQTNTIMNTMIILTIATIFVTKTFGCELTLGQDSALCQAIEADVTKVSAQGATAVSGVCSCDADKAKDACDELQTQKSSGEYKFEPVCEKIKLVLPDLIKAALDCNDQDALKNSYAKVAQCNAENAASSSSNTMMVMEASTTQMLDASSMMIKASSSANEMPAMSTSMDNAMMSSAMVENMNSTMTDMMASTSKMEISASSSMAMNGTSSSVVPGAANSITFTHSVLVITALVAMLASLM</sequence>
<evidence type="ECO:0000313" key="1">
    <source>
        <dbReference type="EnsemblMetazoa" id="CLYHEMP007319.1"/>
    </source>
</evidence>
<name>A0A7M5VB61_9CNID</name>
<dbReference type="Proteomes" id="UP000594262">
    <property type="component" value="Unplaced"/>
</dbReference>
<proteinExistence type="predicted"/>
<protein>
    <submittedName>
        <fullName evidence="1">Uncharacterized protein</fullName>
    </submittedName>
</protein>
<dbReference type="EnsemblMetazoa" id="CLYHEMT007319.1">
    <property type="protein sequence ID" value="CLYHEMP007319.1"/>
    <property type="gene ID" value="CLYHEMG007319"/>
</dbReference>
<dbReference type="AlphaFoldDB" id="A0A7M5VB61"/>
<evidence type="ECO:0000313" key="2">
    <source>
        <dbReference type="Proteomes" id="UP000594262"/>
    </source>
</evidence>
<reference evidence="1" key="1">
    <citation type="submission" date="2021-01" db="UniProtKB">
        <authorList>
            <consortium name="EnsemblMetazoa"/>
        </authorList>
    </citation>
    <scope>IDENTIFICATION</scope>
</reference>
<organism evidence="1 2">
    <name type="scientific">Clytia hemisphaerica</name>
    <dbReference type="NCBI Taxonomy" id="252671"/>
    <lineage>
        <taxon>Eukaryota</taxon>
        <taxon>Metazoa</taxon>
        <taxon>Cnidaria</taxon>
        <taxon>Hydrozoa</taxon>
        <taxon>Hydroidolina</taxon>
        <taxon>Leptothecata</taxon>
        <taxon>Obeliida</taxon>
        <taxon>Clytiidae</taxon>
        <taxon>Clytia</taxon>
    </lineage>
</organism>